<name>A0A0C2BP68_9BILA</name>
<proteinExistence type="predicted"/>
<protein>
    <submittedName>
        <fullName evidence="1">Uncharacterized protein</fullName>
    </submittedName>
</protein>
<reference evidence="1 2" key="1">
    <citation type="submission" date="2013-12" db="EMBL/GenBank/DDBJ databases">
        <title>Draft genome of the parsitic nematode Ancylostoma duodenale.</title>
        <authorList>
            <person name="Mitreva M."/>
        </authorList>
    </citation>
    <scope>NUCLEOTIDE SEQUENCE [LARGE SCALE GENOMIC DNA]</scope>
    <source>
        <strain evidence="1 2">Zhejiang</strain>
    </source>
</reference>
<feature type="non-terminal residue" evidence="1">
    <location>
        <position position="1"/>
    </location>
</feature>
<sequence length="246" mass="29202">PKNATEQEIIDWMPVVTDKNGISVNFPKKEPIYIQRNGKLSIIRASPASQGVYFCYDGQSRPYTSIFYVVMAMTPPVRMSEMTNVLADGCFEEVDHKLIRANFNWRYHFVPNVRHESPKECLRSKENEFCKADYYTQIDADEDCTLDYCRKEFNEEIDMNMAVELRWEPWSKCEGNMQLQKREAHCYLVRKSGYEIPFDETKLPEHRQWMPQLNTLFDQEPFTSKGIRLYRRFFAVYEKDEHKGVL</sequence>
<accession>A0A0C2BP68</accession>
<dbReference type="OrthoDB" id="5856915at2759"/>
<evidence type="ECO:0000313" key="1">
    <source>
        <dbReference type="EMBL" id="KIH45628.1"/>
    </source>
</evidence>
<evidence type="ECO:0000313" key="2">
    <source>
        <dbReference type="Proteomes" id="UP000054047"/>
    </source>
</evidence>
<organism evidence="1 2">
    <name type="scientific">Ancylostoma duodenale</name>
    <dbReference type="NCBI Taxonomy" id="51022"/>
    <lineage>
        <taxon>Eukaryota</taxon>
        <taxon>Metazoa</taxon>
        <taxon>Ecdysozoa</taxon>
        <taxon>Nematoda</taxon>
        <taxon>Chromadorea</taxon>
        <taxon>Rhabditida</taxon>
        <taxon>Rhabditina</taxon>
        <taxon>Rhabditomorpha</taxon>
        <taxon>Strongyloidea</taxon>
        <taxon>Ancylostomatidae</taxon>
        <taxon>Ancylostomatinae</taxon>
        <taxon>Ancylostoma</taxon>
    </lineage>
</organism>
<dbReference type="Proteomes" id="UP000054047">
    <property type="component" value="Unassembled WGS sequence"/>
</dbReference>
<dbReference type="EMBL" id="KN771797">
    <property type="protein sequence ID" value="KIH45628.1"/>
    <property type="molecule type" value="Genomic_DNA"/>
</dbReference>
<dbReference type="AlphaFoldDB" id="A0A0C2BP68"/>
<gene>
    <name evidence="1" type="ORF">ANCDUO_24331</name>
</gene>
<keyword evidence="2" id="KW-1185">Reference proteome</keyword>